<keyword evidence="5 12" id="KW-0067">ATP-binding</keyword>
<comment type="similarity">
    <text evidence="9">Belongs to the ABC transporter superfamily. Drug exporter-1 (DrugE1) (TC 3.A.1.105) family.</text>
</comment>
<evidence type="ECO:0000256" key="7">
    <source>
        <dbReference type="ARBA" id="ARBA00023136"/>
    </source>
</evidence>
<keyword evidence="13" id="KW-1185">Reference proteome</keyword>
<dbReference type="AlphaFoldDB" id="M0QMH4"/>
<keyword evidence="8" id="KW-0046">Antibiotic resistance</keyword>
<protein>
    <submittedName>
        <fullName evidence="12">Putative ABC transporter ATP-binding protein</fullName>
    </submittedName>
</protein>
<accession>M0QMH4</accession>
<keyword evidence="2" id="KW-0813">Transport</keyword>
<keyword evidence="6" id="KW-1278">Translocase</keyword>
<dbReference type="PANTHER" id="PTHR42711">
    <property type="entry name" value="ABC TRANSPORTER ATP-BINDING PROTEIN"/>
    <property type="match status" value="1"/>
</dbReference>
<dbReference type="GO" id="GO:0016887">
    <property type="term" value="F:ATP hydrolysis activity"/>
    <property type="evidence" value="ECO:0007669"/>
    <property type="project" value="InterPro"/>
</dbReference>
<comment type="caution">
    <text evidence="12">The sequence shown here is derived from an EMBL/GenBank/DDBJ whole genome shotgun (WGS) entry which is preliminary data.</text>
</comment>
<dbReference type="PROSITE" id="PS50893">
    <property type="entry name" value="ABC_TRANSPORTER_2"/>
    <property type="match status" value="1"/>
</dbReference>
<evidence type="ECO:0000259" key="11">
    <source>
        <dbReference type="PROSITE" id="PS50893"/>
    </source>
</evidence>
<dbReference type="GO" id="GO:0005886">
    <property type="term" value="C:plasma membrane"/>
    <property type="evidence" value="ECO:0007669"/>
    <property type="project" value="UniProtKB-SubCell"/>
</dbReference>
<dbReference type="GO" id="GO:0046677">
    <property type="term" value="P:response to antibiotic"/>
    <property type="evidence" value="ECO:0007669"/>
    <property type="project" value="UniProtKB-KW"/>
</dbReference>
<dbReference type="GO" id="GO:0055085">
    <property type="term" value="P:transmembrane transport"/>
    <property type="evidence" value="ECO:0007669"/>
    <property type="project" value="UniProtKB-ARBA"/>
</dbReference>
<dbReference type="PANTHER" id="PTHR42711:SF19">
    <property type="entry name" value="DOXORUBICIN RESISTANCE ATP-BINDING PROTEIN DRRA"/>
    <property type="match status" value="1"/>
</dbReference>
<organism evidence="12 13">
    <name type="scientific">Gordonia soli NBRC 108243</name>
    <dbReference type="NCBI Taxonomy" id="1223545"/>
    <lineage>
        <taxon>Bacteria</taxon>
        <taxon>Bacillati</taxon>
        <taxon>Actinomycetota</taxon>
        <taxon>Actinomycetes</taxon>
        <taxon>Mycobacteriales</taxon>
        <taxon>Gordoniaceae</taxon>
        <taxon>Gordonia</taxon>
    </lineage>
</organism>
<dbReference type="eggNOG" id="COG1131">
    <property type="taxonomic scope" value="Bacteria"/>
</dbReference>
<dbReference type="FunFam" id="3.40.50.300:FF:000589">
    <property type="entry name" value="ABC transporter, ATP-binding subunit"/>
    <property type="match status" value="1"/>
</dbReference>
<dbReference type="EMBL" id="BANX01000028">
    <property type="protein sequence ID" value="GAC69773.1"/>
    <property type="molecule type" value="Genomic_DNA"/>
</dbReference>
<dbReference type="Proteomes" id="UP000011666">
    <property type="component" value="Unassembled WGS sequence"/>
</dbReference>
<dbReference type="InterPro" id="IPR017871">
    <property type="entry name" value="ABC_transporter-like_CS"/>
</dbReference>
<keyword evidence="7" id="KW-0472">Membrane</keyword>
<comment type="subcellular location">
    <subcellularLocation>
        <location evidence="1">Cell membrane</location>
        <topology evidence="1">Peripheral membrane protein</topology>
        <orientation evidence="1">Cytoplasmic side</orientation>
    </subcellularLocation>
</comment>
<evidence type="ECO:0000256" key="3">
    <source>
        <dbReference type="ARBA" id="ARBA00022475"/>
    </source>
</evidence>
<sequence length="363" mass="38137">MPEPISPTEGSEGVSSRRQEESVTPAIETAGLTKIFGGRRVVDSVDLSVPAGSVYAVLGTNGAGKTTTVRMLATLLRPDAGTARVFGRDVVSHPTAVRSVIGLTGQYASVDDDLTARENLALFGRLVGAGRRRARSTADDLLAEFGLADASDRRVREFSGGMRRRLDLAASMITRPPLLFLDEPTTGLDPRTRTQMWQKVEELVAAGSTVLLTTQYLDEADRLAARVAVMDAGRVVAEGTPDQLKSEVGEASVHLDVVDQDAIVRAAQVCAHFATGEVSVAHGRTVVVPMPDLTALPELLAAVRGADIAYSSVAVNRPTLDDVFFALTGPDARAAEVADPESATPDAAVAGVAGRPTRSRSAA</sequence>
<feature type="region of interest" description="Disordered" evidence="10">
    <location>
        <begin position="1"/>
        <end position="24"/>
    </location>
</feature>
<dbReference type="SMART" id="SM00382">
    <property type="entry name" value="AAA"/>
    <property type="match status" value="1"/>
</dbReference>
<dbReference type="InterPro" id="IPR003439">
    <property type="entry name" value="ABC_transporter-like_ATP-bd"/>
</dbReference>
<evidence type="ECO:0000256" key="10">
    <source>
        <dbReference type="SAM" id="MobiDB-lite"/>
    </source>
</evidence>
<evidence type="ECO:0000256" key="1">
    <source>
        <dbReference type="ARBA" id="ARBA00004413"/>
    </source>
</evidence>
<dbReference type="InterPro" id="IPR005894">
    <property type="entry name" value="DrrA"/>
</dbReference>
<dbReference type="SUPFAM" id="SSF52540">
    <property type="entry name" value="P-loop containing nucleoside triphosphate hydrolases"/>
    <property type="match status" value="1"/>
</dbReference>
<evidence type="ECO:0000313" key="12">
    <source>
        <dbReference type="EMBL" id="GAC69773.1"/>
    </source>
</evidence>
<evidence type="ECO:0000256" key="8">
    <source>
        <dbReference type="ARBA" id="ARBA00023251"/>
    </source>
</evidence>
<name>M0QMH4_9ACTN</name>
<dbReference type="InterPro" id="IPR027417">
    <property type="entry name" value="P-loop_NTPase"/>
</dbReference>
<dbReference type="RefSeq" id="WP_007623167.1">
    <property type="nucleotide sequence ID" value="NZ_BANX01000028.1"/>
</dbReference>
<dbReference type="GO" id="GO:1900753">
    <property type="term" value="P:doxorubicin transport"/>
    <property type="evidence" value="ECO:0007669"/>
    <property type="project" value="InterPro"/>
</dbReference>
<evidence type="ECO:0000256" key="2">
    <source>
        <dbReference type="ARBA" id="ARBA00022448"/>
    </source>
</evidence>
<gene>
    <name evidence="12" type="ORF">GS4_28_00210</name>
</gene>
<evidence type="ECO:0000256" key="4">
    <source>
        <dbReference type="ARBA" id="ARBA00022741"/>
    </source>
</evidence>
<feature type="domain" description="ABC transporter" evidence="11">
    <location>
        <begin position="27"/>
        <end position="257"/>
    </location>
</feature>
<proteinExistence type="inferred from homology"/>
<dbReference type="InterPro" id="IPR050763">
    <property type="entry name" value="ABC_transporter_ATP-binding"/>
</dbReference>
<dbReference type="NCBIfam" id="TIGR01188">
    <property type="entry name" value="drrA"/>
    <property type="match status" value="1"/>
</dbReference>
<dbReference type="InterPro" id="IPR003593">
    <property type="entry name" value="AAA+_ATPase"/>
</dbReference>
<dbReference type="Gene3D" id="3.40.50.300">
    <property type="entry name" value="P-loop containing nucleotide triphosphate hydrolases"/>
    <property type="match status" value="1"/>
</dbReference>
<evidence type="ECO:0000256" key="9">
    <source>
        <dbReference type="ARBA" id="ARBA00049985"/>
    </source>
</evidence>
<dbReference type="Pfam" id="PF00005">
    <property type="entry name" value="ABC_tran"/>
    <property type="match status" value="1"/>
</dbReference>
<feature type="region of interest" description="Disordered" evidence="10">
    <location>
        <begin position="336"/>
        <end position="363"/>
    </location>
</feature>
<keyword evidence="4" id="KW-0547">Nucleotide-binding</keyword>
<reference evidence="12 13" key="1">
    <citation type="submission" date="2013-01" db="EMBL/GenBank/DDBJ databases">
        <title>Whole genome shotgun sequence of Gordonia soli NBRC 108243.</title>
        <authorList>
            <person name="Isaki-Nakamura S."/>
            <person name="Hosoyama A."/>
            <person name="Tsuchikane K."/>
            <person name="Ando Y."/>
            <person name="Baba S."/>
            <person name="Ohji S."/>
            <person name="Hamada M."/>
            <person name="Tamura T."/>
            <person name="Yamazoe A."/>
            <person name="Yamazaki S."/>
            <person name="Fujita N."/>
        </authorList>
    </citation>
    <scope>NUCLEOTIDE SEQUENCE [LARGE SCALE GENOMIC DNA]</scope>
    <source>
        <strain evidence="12 13">NBRC 108243</strain>
    </source>
</reference>
<evidence type="ECO:0000256" key="6">
    <source>
        <dbReference type="ARBA" id="ARBA00022967"/>
    </source>
</evidence>
<dbReference type="GO" id="GO:0005524">
    <property type="term" value="F:ATP binding"/>
    <property type="evidence" value="ECO:0007669"/>
    <property type="project" value="UniProtKB-KW"/>
</dbReference>
<dbReference type="STRING" id="1223545.GS4_28_00210"/>
<keyword evidence="3" id="KW-1003">Cell membrane</keyword>
<evidence type="ECO:0000256" key="5">
    <source>
        <dbReference type="ARBA" id="ARBA00022840"/>
    </source>
</evidence>
<dbReference type="GO" id="GO:0043215">
    <property type="term" value="P:daunorubicin transport"/>
    <property type="evidence" value="ECO:0007669"/>
    <property type="project" value="InterPro"/>
</dbReference>
<dbReference type="PROSITE" id="PS00211">
    <property type="entry name" value="ABC_TRANSPORTER_1"/>
    <property type="match status" value="1"/>
</dbReference>
<evidence type="ECO:0000313" key="13">
    <source>
        <dbReference type="Proteomes" id="UP000011666"/>
    </source>
</evidence>
<dbReference type="OrthoDB" id="9804819at2"/>